<comment type="caution">
    <text evidence="1">The sequence shown here is derived from an EMBL/GenBank/DDBJ whole genome shotgun (WGS) entry which is preliminary data.</text>
</comment>
<dbReference type="InterPro" id="IPR012341">
    <property type="entry name" value="6hp_glycosidase-like_sf"/>
</dbReference>
<proteinExistence type="predicted"/>
<protein>
    <recommendedName>
        <fullName evidence="3">DUF4450 domain-containing protein</fullName>
    </recommendedName>
</protein>
<dbReference type="AlphaFoldDB" id="A0A0E9LT03"/>
<dbReference type="Gene3D" id="1.50.10.10">
    <property type="match status" value="1"/>
</dbReference>
<accession>A0A0E9LT03</accession>
<dbReference type="Proteomes" id="UP000032900">
    <property type="component" value="Unassembled WGS sequence"/>
</dbReference>
<name>A0A0E9LT03_9BACT</name>
<sequence>MARNRLKEISMKWISGIVLFLMMGSSSLPGQEAPQLWHGKERSLRYRPEGKGFVIENGTLRYNKALYGINSSFRVETSDQPVLGLYMPYMGGNLQWGVRSGTESKWLVEADYVRSVYEPGIRRYEIKDALLGKGQLVIEVLAMGDANGVVVRLSGKDLPPDLRLMTMYGGADSKRFFRNADLGVDVANAFDLNPESCLNNDYELDGSSFTMAYGQDSRNPTSVRGRFSPGTRLRLGSPYSVESPAAVWDSEVTASKPVLLAEFPAGSDEVHYLALKNAADDSGIPGAQLEALFERADERRKEVASAVVMDTPDPYMNPIGGVLSTAADGIWDDVWLHGAIGWRMPLNGWRAGYTGDFIGLSERNRRHFNRYAASQVTEVPPVLSHPAPDSALHLARPLKEWGTPMYSDGYICRNPENNNQMHHYNMNLVFIDALLWHLNWTGDLAYAREIWPVITRHLEWEKRNYDPDNDGLYDACASIWASDALYYNSGAVTYTSAYNYRANRMAALIAEKLGVDGIAYQKEAENILKALNERLWLEEEGHWAEFQDFMGQGLLHTRPGIWTIYHAIDSEVHDPFQATRPPATLIRKSRISRFWLKA</sequence>
<dbReference type="STRING" id="1236989.JCM15548_1502"/>
<evidence type="ECO:0000313" key="1">
    <source>
        <dbReference type="EMBL" id="GAO28413.1"/>
    </source>
</evidence>
<dbReference type="Pfam" id="PF14614">
    <property type="entry name" value="DUF4450"/>
    <property type="match status" value="1"/>
</dbReference>
<dbReference type="InterPro" id="IPR008928">
    <property type="entry name" value="6-hairpin_glycosidase_sf"/>
</dbReference>
<keyword evidence="2" id="KW-1185">Reference proteome</keyword>
<dbReference type="InterPro" id="IPR028028">
    <property type="entry name" value="DUF4450"/>
</dbReference>
<dbReference type="EMBL" id="BAZW01000002">
    <property type="protein sequence ID" value="GAO28413.1"/>
    <property type="molecule type" value="Genomic_DNA"/>
</dbReference>
<evidence type="ECO:0000313" key="2">
    <source>
        <dbReference type="Proteomes" id="UP000032900"/>
    </source>
</evidence>
<evidence type="ECO:0008006" key="3">
    <source>
        <dbReference type="Google" id="ProtNLM"/>
    </source>
</evidence>
<dbReference type="GO" id="GO:0005975">
    <property type="term" value="P:carbohydrate metabolic process"/>
    <property type="evidence" value="ECO:0007669"/>
    <property type="project" value="InterPro"/>
</dbReference>
<reference evidence="1 2" key="1">
    <citation type="journal article" date="2015" name="Microbes Environ.">
        <title>Distribution and evolution of nitrogen fixation genes in the phylum bacteroidetes.</title>
        <authorList>
            <person name="Inoue J."/>
            <person name="Oshima K."/>
            <person name="Suda W."/>
            <person name="Sakamoto M."/>
            <person name="Iino T."/>
            <person name="Noda S."/>
            <person name="Hongoh Y."/>
            <person name="Hattori M."/>
            <person name="Ohkuma M."/>
        </authorList>
    </citation>
    <scope>NUCLEOTIDE SEQUENCE [LARGE SCALE GENOMIC DNA]</scope>
    <source>
        <strain evidence="1">JCM 15548</strain>
    </source>
</reference>
<organism evidence="1 2">
    <name type="scientific">Geofilum rubicundum JCM 15548</name>
    <dbReference type="NCBI Taxonomy" id="1236989"/>
    <lineage>
        <taxon>Bacteria</taxon>
        <taxon>Pseudomonadati</taxon>
        <taxon>Bacteroidota</taxon>
        <taxon>Bacteroidia</taxon>
        <taxon>Marinilabiliales</taxon>
        <taxon>Marinilabiliaceae</taxon>
        <taxon>Geofilum</taxon>
    </lineage>
</organism>
<gene>
    <name evidence="1" type="ORF">JCM15548_1502</name>
</gene>
<dbReference type="SUPFAM" id="SSF48208">
    <property type="entry name" value="Six-hairpin glycosidases"/>
    <property type="match status" value="1"/>
</dbReference>